<comment type="similarity">
    <text evidence="1 5">Belongs to the Frigida family.</text>
</comment>
<dbReference type="PANTHER" id="PTHR31791:SF2">
    <property type="entry name" value="FRIGIDA-LIKE PROTEIN 4A-RELATED"/>
    <property type="match status" value="1"/>
</dbReference>
<keyword evidence="7" id="KW-1185">Reference proteome</keyword>
<keyword evidence="4 5" id="KW-0287">Flowering</keyword>
<keyword evidence="2 5" id="KW-0217">Developmental protein</keyword>
<reference evidence="6 7" key="1">
    <citation type="submission" date="2019-05" db="EMBL/GenBank/DDBJ databases">
        <title>Mikania micrantha, genome provides insights into the molecular mechanism of rapid growth.</title>
        <authorList>
            <person name="Liu B."/>
        </authorList>
    </citation>
    <scope>NUCLEOTIDE SEQUENCE [LARGE SCALE GENOMIC DNA]</scope>
    <source>
        <strain evidence="6">NLD-2019</strain>
        <tissue evidence="6">Leaf</tissue>
    </source>
</reference>
<sequence length="532" mass="58662">MGSIPIPISDPGGLTQPPDFDEFQRQASLMTTCTLLWKELSDHFTSLEQNLLKKSDAIKSKIETLETETKASLDSLEERENTIENSVSIAIQKVEEALQAAADAVGTSKREEAGEDPEVDDSEGLLLKLKGFCVEMDSLGFWFFMSCRKKEMDAVRDKIPSVLAECVDPARFVLEAISEVFPVDKRADCVNDLGWACVLLLEGLVPVMVDPVLGGSRTFVTPSVKKSAYEIAEAWKENLEQRGGIESVKAPEVHMFFQHLVTFGIVMDDDFDLYKKLIVGCAWRKQMPKLAVSLGLGDKMPDMIEELISRGQQVDAVHFTQEVGLADRFPPVPLLKAFLKDAKKAATSMMEDPSIAGRAAQLAARKEQSALKVVIKCIEEYKLEAEFPPENLKKRLHHLEKVKIEKKRLPAPASPANKRTRACNVGPMPPAKAGRITNTYVSSSPAPPQLPPPTFVRSPPSHTQYPSPPYTTIPPPQIYGNTRSPPANHYAAPAYSPEAASHSPVFSYPPTPPMNYPPVAYGGAYGALYYHR</sequence>
<gene>
    <name evidence="6" type="ORF">E3N88_28356</name>
</gene>
<dbReference type="EMBL" id="SZYD01000014">
    <property type="protein sequence ID" value="KAD4179765.1"/>
    <property type="molecule type" value="Genomic_DNA"/>
</dbReference>
<dbReference type="GO" id="GO:0030154">
    <property type="term" value="P:cell differentiation"/>
    <property type="evidence" value="ECO:0007669"/>
    <property type="project" value="UniProtKB-KW"/>
</dbReference>
<name>A0A5N6N242_9ASTR</name>
<evidence type="ECO:0000313" key="6">
    <source>
        <dbReference type="EMBL" id="KAD4179765.1"/>
    </source>
</evidence>
<evidence type="ECO:0000256" key="4">
    <source>
        <dbReference type="ARBA" id="ARBA00023089"/>
    </source>
</evidence>
<dbReference type="InterPro" id="IPR012474">
    <property type="entry name" value="Frigida"/>
</dbReference>
<dbReference type="Proteomes" id="UP000326396">
    <property type="component" value="Linkage Group LG4"/>
</dbReference>
<evidence type="ECO:0000313" key="7">
    <source>
        <dbReference type="Proteomes" id="UP000326396"/>
    </source>
</evidence>
<protein>
    <recommendedName>
        <fullName evidence="5">FRIGIDA-like protein</fullName>
    </recommendedName>
</protein>
<evidence type="ECO:0000256" key="3">
    <source>
        <dbReference type="ARBA" id="ARBA00022782"/>
    </source>
</evidence>
<organism evidence="6 7">
    <name type="scientific">Mikania micrantha</name>
    <name type="common">bitter vine</name>
    <dbReference type="NCBI Taxonomy" id="192012"/>
    <lineage>
        <taxon>Eukaryota</taxon>
        <taxon>Viridiplantae</taxon>
        <taxon>Streptophyta</taxon>
        <taxon>Embryophyta</taxon>
        <taxon>Tracheophyta</taxon>
        <taxon>Spermatophyta</taxon>
        <taxon>Magnoliopsida</taxon>
        <taxon>eudicotyledons</taxon>
        <taxon>Gunneridae</taxon>
        <taxon>Pentapetalae</taxon>
        <taxon>asterids</taxon>
        <taxon>campanulids</taxon>
        <taxon>Asterales</taxon>
        <taxon>Asteraceae</taxon>
        <taxon>Asteroideae</taxon>
        <taxon>Heliantheae alliance</taxon>
        <taxon>Eupatorieae</taxon>
        <taxon>Mikania</taxon>
    </lineage>
</organism>
<dbReference type="PANTHER" id="PTHR31791">
    <property type="entry name" value="FRIGIDA-LIKE PROTEIN 3-RELATED"/>
    <property type="match status" value="1"/>
</dbReference>
<keyword evidence="3 5" id="KW-0221">Differentiation</keyword>
<evidence type="ECO:0000256" key="2">
    <source>
        <dbReference type="ARBA" id="ARBA00022473"/>
    </source>
</evidence>
<dbReference type="OrthoDB" id="685090at2759"/>
<proteinExistence type="inferred from homology"/>
<evidence type="ECO:0000256" key="5">
    <source>
        <dbReference type="RuleBase" id="RU364012"/>
    </source>
</evidence>
<comment type="caution">
    <text evidence="6">The sequence shown here is derived from an EMBL/GenBank/DDBJ whole genome shotgun (WGS) entry which is preliminary data.</text>
</comment>
<dbReference type="Pfam" id="PF07899">
    <property type="entry name" value="Frigida"/>
    <property type="match status" value="1"/>
</dbReference>
<dbReference type="GO" id="GO:0009908">
    <property type="term" value="P:flower development"/>
    <property type="evidence" value="ECO:0007669"/>
    <property type="project" value="UniProtKB-KW"/>
</dbReference>
<evidence type="ECO:0000256" key="1">
    <source>
        <dbReference type="ARBA" id="ARBA00008956"/>
    </source>
</evidence>
<accession>A0A5N6N242</accession>
<dbReference type="AlphaFoldDB" id="A0A5N6N242"/>